<dbReference type="InterPro" id="IPR017589">
    <property type="entry name" value="CRISPR-assoc_prot_Cas10d/Csc3"/>
</dbReference>
<evidence type="ECO:0000313" key="1">
    <source>
        <dbReference type="EMBL" id="TQE93992.1"/>
    </source>
</evidence>
<organism evidence="1 2">
    <name type="scientific">Litorilinea aerophila</name>
    <dbReference type="NCBI Taxonomy" id="1204385"/>
    <lineage>
        <taxon>Bacteria</taxon>
        <taxon>Bacillati</taxon>
        <taxon>Chloroflexota</taxon>
        <taxon>Caldilineae</taxon>
        <taxon>Caldilineales</taxon>
        <taxon>Caldilineaceae</taxon>
        <taxon>Litorilinea</taxon>
    </lineage>
</organism>
<accession>A0A540VB68</accession>
<name>A0A540VB68_9CHLR</name>
<sequence>MLTATEINQILQEYTEQVVPAMLRQHYHLILAKGGPDYPHLSEQSHLAHLINGTFGLARLAAFLVMNQSRIPGLTSEHLRKAIALFTVHDLHKDTNLELLGTSQFSIPLPRLREEYERLGLVAFAGDVDNHLMRAANVHKRSTKHGDLLLSEDPDAPRLWLLVRIADTIASVKTPAKAVASLQGYLADLSSLFAPQSPPGRYALYYHEIKDVRGVLTNVIHQAVAQQLVQEFGFFPLLYFATGALYLGPAEISPVDLETTVTHVVDLALNALVSTSGSNAARDGLRRQKFDFEQYVYAFASVESLLEVVRDVVLDAKPDARVAEKEIDGLVAKRKELDETWRATVEQRLGIQLLDPKEHKAFNELWSLVRQYLLHVDTLLRDLSPETERLDWFLKTFSVPAEVANTLRAESEIWARGGVGKYVLVIAYHFLRGPDFADRISESLPSAEVIERLHRKVLAAFSSLDTQKGRQAAVAELGWREELENYLQEHLYLSFAPGVHLADDNFDGYSRPKRKGHTGKICSLCNRSSTYTQGLRTGILDDFGRVFSNRVLPALEAPQGNRLWCPICQLEFIFRKMLGMGLPATAHYKNSYRIYLYILPTFSFTPEHLRLFEPLFRPFHRVTNLPIRDYGNAHGLPRLWLERRSFDPEWLEELRDVLEREADKIAGWGGRNFVGERISLGDVRGQPHYYLITWEKAARESERDDARVATRTEAWAKALCAAAVISGLTSCKVYLTERPYLPVADPAELKATITLDGPPPALRGLLGGRTDEITLYGREHSQRSGLERTLDLSAALWVVTADVHAPNRNTKDKHISGRLALLNTSPLAGATFYKEYGRLNDGNSPYPTLVKACEVLLEIQAELYGGALMDLVEKIAEKSLAIALPFGASGRGKARRYELVFREGVSAMRKAQQMIPEMREAAISGKAPSPQAVAELKRLAAGTLLKAMERRQETRRGDIVVRTWGNELSTKVGEFIDILVDELYLGRAGGSFARFLRLENSLADGIYYYTDRHLSRHWEDYRQQRAVQQQTQQEA</sequence>
<dbReference type="NCBIfam" id="TIGR03174">
    <property type="entry name" value="cas_Csc3"/>
    <property type="match status" value="1"/>
</dbReference>
<dbReference type="Proteomes" id="UP000317371">
    <property type="component" value="Unassembled WGS sequence"/>
</dbReference>
<dbReference type="RefSeq" id="WP_141611676.1">
    <property type="nucleotide sequence ID" value="NZ_VIGC02000029.1"/>
</dbReference>
<reference evidence="1 2" key="1">
    <citation type="submission" date="2019-06" db="EMBL/GenBank/DDBJ databases">
        <title>Genome sequence of Litorilinea aerophila BAA-2444.</title>
        <authorList>
            <person name="Maclea K.S."/>
            <person name="Maurais E.G."/>
            <person name="Iannazzi L.C."/>
        </authorList>
    </citation>
    <scope>NUCLEOTIDE SEQUENCE [LARGE SCALE GENOMIC DNA]</scope>
    <source>
        <strain evidence="1 2">ATCC BAA-2444</strain>
    </source>
</reference>
<gene>
    <name evidence="1" type="primary">cas10d</name>
    <name evidence="1" type="ORF">FKZ61_18635</name>
</gene>
<dbReference type="OrthoDB" id="414891at2"/>
<dbReference type="EMBL" id="VIGC01000029">
    <property type="protein sequence ID" value="TQE93992.1"/>
    <property type="molecule type" value="Genomic_DNA"/>
</dbReference>
<protein>
    <submittedName>
        <fullName evidence="1">Type I-D CRISPR-associated protein Cas10d/Csc3</fullName>
    </submittedName>
</protein>
<comment type="caution">
    <text evidence="1">The sequence shown here is derived from an EMBL/GenBank/DDBJ whole genome shotgun (WGS) entry which is preliminary data.</text>
</comment>
<dbReference type="AlphaFoldDB" id="A0A540VB68"/>
<evidence type="ECO:0000313" key="2">
    <source>
        <dbReference type="Proteomes" id="UP000317371"/>
    </source>
</evidence>
<proteinExistence type="predicted"/>
<keyword evidence="2" id="KW-1185">Reference proteome</keyword>
<dbReference type="InParanoid" id="A0A540VB68"/>